<dbReference type="PROSITE" id="PS50112">
    <property type="entry name" value="PAS"/>
    <property type="match status" value="1"/>
</dbReference>
<dbReference type="InterPro" id="IPR000014">
    <property type="entry name" value="PAS"/>
</dbReference>
<dbReference type="Pfam" id="PF08447">
    <property type="entry name" value="PAS_3"/>
    <property type="match status" value="1"/>
</dbReference>
<dbReference type="Gene3D" id="3.30.450.20">
    <property type="entry name" value="PAS domain"/>
    <property type="match status" value="1"/>
</dbReference>
<dbReference type="AlphaFoldDB" id="W2S2P9"/>
<evidence type="ECO:0000256" key="2">
    <source>
        <dbReference type="ARBA" id="ARBA00023015"/>
    </source>
</evidence>
<dbReference type="GO" id="GO:0000981">
    <property type="term" value="F:DNA-binding transcription factor activity, RNA polymerase II-specific"/>
    <property type="evidence" value="ECO:0007669"/>
    <property type="project" value="TreeGrafter"/>
</dbReference>
<dbReference type="RefSeq" id="XP_008714717.1">
    <property type="nucleotide sequence ID" value="XM_008716495.1"/>
</dbReference>
<feature type="compositionally biased region" description="Polar residues" evidence="6">
    <location>
        <begin position="255"/>
        <end position="271"/>
    </location>
</feature>
<dbReference type="STRING" id="1220924.W2S2P9"/>
<sequence length="584" mass="63754">METVFITIHDLSLDARIKFCSDSVEYILGYTPQEVRGKSCWEYFHPQEIPFAKEVHDRGIAHDKAASLNYCRIKHKDGSWVGCECVFTVVHDVLIGCTSVYQSGPKAQRRKADSHNVRRIFSSSPRDPRYHMLSYLSSKFTQMPEPHEREPRAALFLNRFTRTCPVMYATSGVRDVLGLEPDQINGKSFYYCIEEVCLQESVKCLESAKANDSIAYLRFRYRNPMQNPSRTHSVAVSDMSESDEDEDGGVAIPGSRSSVSMRDSVTPQPNGGATLVDGVHSSDSVPRLTGNGSGPGPAPESDGVNGHRRLPEEVAGRSSSDQSMGQDAQAARAAHEAIFDPPELTSSNSTSTNTTPDDNQGVELEAVISCTSDGLVVILRKAHPLVPELLGDTVSSQYENGMYASPWAPEPVMPHHMDQTAPMPTVSFPAMQTPAEAGFMAAIRDVAVFAWSLTGINGSLADYGKGKPTDDATPPGGLPVWDPNATQDLYEEYNGFSGSRHRPYPGMGYPTGERHPGQPGGLAESSTSSDDEVVWKRAPTMAPWRRPKRRAHEDAFGEDPASDADGESSEGRKKKTKSGAYGTQ</sequence>
<dbReference type="SUPFAM" id="SSF55785">
    <property type="entry name" value="PYP-like sensor domain (PAS domain)"/>
    <property type="match status" value="1"/>
</dbReference>
<dbReference type="NCBIfam" id="TIGR00229">
    <property type="entry name" value="sensory_box"/>
    <property type="match status" value="1"/>
</dbReference>
<dbReference type="InParanoid" id="W2S2P9"/>
<accession>W2S2P9</accession>
<dbReference type="PANTHER" id="PTHR23043">
    <property type="entry name" value="HYPOXIA-INDUCIBLE FACTOR 1 ALPHA"/>
    <property type="match status" value="1"/>
</dbReference>
<dbReference type="GO" id="GO:0000977">
    <property type="term" value="F:RNA polymerase II transcription regulatory region sequence-specific DNA binding"/>
    <property type="evidence" value="ECO:0007669"/>
    <property type="project" value="TreeGrafter"/>
</dbReference>
<proteinExistence type="predicted"/>
<gene>
    <name evidence="8" type="ORF">HMPREF1541_02139</name>
</gene>
<protein>
    <recommendedName>
        <fullName evidence="7">PAS domain-containing protein</fullName>
    </recommendedName>
</protein>
<feature type="compositionally biased region" description="Acidic residues" evidence="6">
    <location>
        <begin position="556"/>
        <end position="568"/>
    </location>
</feature>
<evidence type="ECO:0000313" key="8">
    <source>
        <dbReference type="EMBL" id="ETN42981.1"/>
    </source>
</evidence>
<keyword evidence="2" id="KW-0805">Transcription regulation</keyword>
<feature type="compositionally biased region" description="Polar residues" evidence="6">
    <location>
        <begin position="317"/>
        <end position="326"/>
    </location>
</feature>
<evidence type="ECO:0000313" key="9">
    <source>
        <dbReference type="Proteomes" id="UP000030752"/>
    </source>
</evidence>
<feature type="domain" description="PAS" evidence="7">
    <location>
        <begin position="1"/>
        <end position="63"/>
    </location>
</feature>
<dbReference type="InterPro" id="IPR035965">
    <property type="entry name" value="PAS-like_dom_sf"/>
</dbReference>
<keyword evidence="5" id="KW-0539">Nucleus</keyword>
<name>W2S2P9_CYPE1</name>
<evidence type="ECO:0000256" key="4">
    <source>
        <dbReference type="ARBA" id="ARBA00023163"/>
    </source>
</evidence>
<dbReference type="InterPro" id="IPR013655">
    <property type="entry name" value="PAS_fold_3"/>
</dbReference>
<comment type="subcellular location">
    <subcellularLocation>
        <location evidence="1">Nucleus</location>
    </subcellularLocation>
</comment>
<evidence type="ECO:0000259" key="7">
    <source>
        <dbReference type="PROSITE" id="PS50112"/>
    </source>
</evidence>
<dbReference type="eggNOG" id="ENOG502S8B6">
    <property type="taxonomic scope" value="Eukaryota"/>
</dbReference>
<dbReference type="EMBL" id="KB822718">
    <property type="protein sequence ID" value="ETN42981.1"/>
    <property type="molecule type" value="Genomic_DNA"/>
</dbReference>
<dbReference type="GO" id="GO:0005634">
    <property type="term" value="C:nucleus"/>
    <property type="evidence" value="ECO:0007669"/>
    <property type="project" value="UniProtKB-SubCell"/>
</dbReference>
<evidence type="ECO:0000256" key="5">
    <source>
        <dbReference type="ARBA" id="ARBA00023242"/>
    </source>
</evidence>
<keyword evidence="4" id="KW-0804">Transcription</keyword>
<dbReference type="PANTHER" id="PTHR23043:SF17">
    <property type="entry name" value="PROTEIN SIMILAR"/>
    <property type="match status" value="1"/>
</dbReference>
<dbReference type="VEuPathDB" id="FungiDB:HMPREF1541_02139"/>
<keyword evidence="9" id="KW-1185">Reference proteome</keyword>
<feature type="compositionally biased region" description="Low complexity" evidence="6">
    <location>
        <begin position="345"/>
        <end position="355"/>
    </location>
</feature>
<feature type="region of interest" description="Disordered" evidence="6">
    <location>
        <begin position="495"/>
        <end position="584"/>
    </location>
</feature>
<reference evidence="8 9" key="1">
    <citation type="submission" date="2013-03" db="EMBL/GenBank/DDBJ databases">
        <title>The Genome Sequence of Phialophora europaea CBS 101466.</title>
        <authorList>
            <consortium name="The Broad Institute Genomics Platform"/>
            <person name="Cuomo C."/>
            <person name="de Hoog S."/>
            <person name="Gorbushina A."/>
            <person name="Walker B."/>
            <person name="Young S.K."/>
            <person name="Zeng Q."/>
            <person name="Gargeya S."/>
            <person name="Fitzgerald M."/>
            <person name="Haas B."/>
            <person name="Abouelleil A."/>
            <person name="Allen A.W."/>
            <person name="Alvarado L."/>
            <person name="Arachchi H.M."/>
            <person name="Berlin A.M."/>
            <person name="Chapman S.B."/>
            <person name="Gainer-Dewar J."/>
            <person name="Goldberg J."/>
            <person name="Griggs A."/>
            <person name="Gujja S."/>
            <person name="Hansen M."/>
            <person name="Howarth C."/>
            <person name="Imamovic A."/>
            <person name="Ireland A."/>
            <person name="Larimer J."/>
            <person name="McCowan C."/>
            <person name="Murphy C."/>
            <person name="Pearson M."/>
            <person name="Poon T.W."/>
            <person name="Priest M."/>
            <person name="Roberts A."/>
            <person name="Saif S."/>
            <person name="Shea T."/>
            <person name="Sisk P."/>
            <person name="Sykes S."/>
            <person name="Wortman J."/>
            <person name="Nusbaum C."/>
            <person name="Birren B."/>
        </authorList>
    </citation>
    <scope>NUCLEOTIDE SEQUENCE [LARGE SCALE GENOMIC DNA]</scope>
    <source>
        <strain evidence="8 9">CBS 101466</strain>
    </source>
</reference>
<evidence type="ECO:0000256" key="1">
    <source>
        <dbReference type="ARBA" id="ARBA00004123"/>
    </source>
</evidence>
<dbReference type="OrthoDB" id="411251at2759"/>
<feature type="region of interest" description="Disordered" evidence="6">
    <location>
        <begin position="227"/>
        <end position="360"/>
    </location>
</feature>
<dbReference type="Proteomes" id="UP000030752">
    <property type="component" value="Unassembled WGS sequence"/>
</dbReference>
<keyword evidence="3" id="KW-0238">DNA-binding</keyword>
<evidence type="ECO:0000256" key="3">
    <source>
        <dbReference type="ARBA" id="ARBA00023125"/>
    </source>
</evidence>
<dbReference type="HOGENOM" id="CLU_027006_1_0_1"/>
<dbReference type="SMART" id="SM00091">
    <property type="entry name" value="PAS"/>
    <property type="match status" value="2"/>
</dbReference>
<organism evidence="8 9">
    <name type="scientific">Cyphellophora europaea (strain CBS 101466)</name>
    <name type="common">Phialophora europaea</name>
    <dbReference type="NCBI Taxonomy" id="1220924"/>
    <lineage>
        <taxon>Eukaryota</taxon>
        <taxon>Fungi</taxon>
        <taxon>Dikarya</taxon>
        <taxon>Ascomycota</taxon>
        <taxon>Pezizomycotina</taxon>
        <taxon>Eurotiomycetes</taxon>
        <taxon>Chaetothyriomycetidae</taxon>
        <taxon>Chaetothyriales</taxon>
        <taxon>Cyphellophoraceae</taxon>
        <taxon>Cyphellophora</taxon>
    </lineage>
</organism>
<dbReference type="CDD" id="cd00130">
    <property type="entry name" value="PAS"/>
    <property type="match status" value="1"/>
</dbReference>
<evidence type="ECO:0000256" key="6">
    <source>
        <dbReference type="SAM" id="MobiDB-lite"/>
    </source>
</evidence>
<dbReference type="GeneID" id="19969478"/>